<organism evidence="1 2">
    <name type="scientific">Persicobacter diffluens</name>
    <dbReference type="NCBI Taxonomy" id="981"/>
    <lineage>
        <taxon>Bacteria</taxon>
        <taxon>Pseudomonadati</taxon>
        <taxon>Bacteroidota</taxon>
        <taxon>Cytophagia</taxon>
        <taxon>Cytophagales</taxon>
        <taxon>Persicobacteraceae</taxon>
        <taxon>Persicobacter</taxon>
    </lineage>
</organism>
<name>A0AAN4W0Q2_9BACT</name>
<evidence type="ECO:0000313" key="1">
    <source>
        <dbReference type="EMBL" id="GJM62581.1"/>
    </source>
</evidence>
<proteinExistence type="predicted"/>
<accession>A0AAN4W0Q2</accession>
<keyword evidence="2" id="KW-1185">Reference proteome</keyword>
<comment type="caution">
    <text evidence="1">The sequence shown here is derived from an EMBL/GenBank/DDBJ whole genome shotgun (WGS) entry which is preliminary data.</text>
</comment>
<dbReference type="EMBL" id="BQKE01000002">
    <property type="protein sequence ID" value="GJM62581.1"/>
    <property type="molecule type" value="Genomic_DNA"/>
</dbReference>
<sequence length="36" mass="4122">MEPRRWLNGIILGVEADWDMELVCGFSICVNSLVVR</sequence>
<reference evidence="1 2" key="1">
    <citation type="submission" date="2021-12" db="EMBL/GenBank/DDBJ databases">
        <title>Genome sequencing of bacteria with rrn-lacking chromosome and rrn-plasmid.</title>
        <authorList>
            <person name="Anda M."/>
            <person name="Iwasaki W."/>
        </authorList>
    </citation>
    <scope>NUCLEOTIDE SEQUENCE [LARGE SCALE GENOMIC DNA]</scope>
    <source>
        <strain evidence="1 2">NBRC 15940</strain>
    </source>
</reference>
<dbReference type="Proteomes" id="UP001310022">
    <property type="component" value="Unassembled WGS sequence"/>
</dbReference>
<dbReference type="AlphaFoldDB" id="A0AAN4W0Q2"/>
<evidence type="ECO:0000313" key="2">
    <source>
        <dbReference type="Proteomes" id="UP001310022"/>
    </source>
</evidence>
<protein>
    <submittedName>
        <fullName evidence="1">Uncharacterized protein</fullName>
    </submittedName>
</protein>
<gene>
    <name evidence="1" type="ORF">PEDI_31330</name>
</gene>